<evidence type="ECO:0000256" key="2">
    <source>
        <dbReference type="SAM" id="SignalP"/>
    </source>
</evidence>
<dbReference type="Pfam" id="PF04199">
    <property type="entry name" value="Cyclase"/>
    <property type="match status" value="1"/>
</dbReference>
<dbReference type="InterPro" id="IPR007325">
    <property type="entry name" value="KFase/CYL"/>
</dbReference>
<keyword evidence="2" id="KW-0732">Signal</keyword>
<dbReference type="InterPro" id="IPR037175">
    <property type="entry name" value="KFase_sf"/>
</dbReference>
<reference evidence="3 4" key="1">
    <citation type="submission" date="2023-09" db="EMBL/GenBank/DDBJ databases">
        <title>Nesidiocoris tenuis whole genome shotgun sequence.</title>
        <authorList>
            <person name="Shibata T."/>
            <person name="Shimoda M."/>
            <person name="Kobayashi T."/>
            <person name="Uehara T."/>
        </authorList>
    </citation>
    <scope>NUCLEOTIDE SEQUENCE [LARGE SCALE GENOMIC DNA]</scope>
    <source>
        <strain evidence="3 4">Japan</strain>
    </source>
</reference>
<dbReference type="PANTHER" id="PTHR31118:SF12">
    <property type="entry name" value="CYCLASE-LIKE PROTEIN 2"/>
    <property type="match status" value="1"/>
</dbReference>
<evidence type="ECO:0000313" key="4">
    <source>
        <dbReference type="Proteomes" id="UP001307889"/>
    </source>
</evidence>
<protein>
    <submittedName>
        <fullName evidence="3">Cyclase</fullName>
    </submittedName>
</protein>
<accession>A0ABN7A5M6</accession>
<evidence type="ECO:0000256" key="1">
    <source>
        <dbReference type="ARBA" id="ARBA00007865"/>
    </source>
</evidence>
<feature type="signal peptide" evidence="2">
    <location>
        <begin position="1"/>
        <end position="29"/>
    </location>
</feature>
<gene>
    <name evidence="3" type="ORF">NTJ_00313</name>
</gene>
<dbReference type="EMBL" id="AP028909">
    <property type="protein sequence ID" value="BES87508.1"/>
    <property type="molecule type" value="Genomic_DNA"/>
</dbReference>
<feature type="chain" id="PRO_5046141667" evidence="2">
    <location>
        <begin position="30"/>
        <end position="258"/>
    </location>
</feature>
<comment type="similarity">
    <text evidence="1">Belongs to the Cyclase 1 superfamily.</text>
</comment>
<keyword evidence="4" id="KW-1185">Reference proteome</keyword>
<dbReference type="Gene3D" id="3.50.30.50">
    <property type="entry name" value="Putative cyclase"/>
    <property type="match status" value="1"/>
</dbReference>
<proteinExistence type="inferred from homology"/>
<sequence length="258" mass="28509">MILQEIPIQTMRPVLAILVLASASCGTWGRLPNPIDLGYGYDKDTIVFPGGTPYKVIDQFTGETNGGTWYAKNDFETAEHCGTHLDAPYHFDKNGRKVNEIPLDRLITKAILVDVSADVKDNSSYALPVKKLEEWTKTNGDIPDKSVILIKFGWGSRYPNKEQYLGPSDTDQRYPGLSEEAAQWIVDTKKFVGVGVDTLSLDRPGNPKKPNHVKILGSDMYGLENVNLTSDLPPQFDLLVMPIKLINGTGGPVRIIAH</sequence>
<evidence type="ECO:0000313" key="3">
    <source>
        <dbReference type="EMBL" id="BES87508.1"/>
    </source>
</evidence>
<name>A0ABN7A5M6_9HEMI</name>
<dbReference type="Proteomes" id="UP001307889">
    <property type="component" value="Chromosome 1"/>
</dbReference>
<dbReference type="PANTHER" id="PTHR31118">
    <property type="entry name" value="CYCLASE-LIKE PROTEIN 2"/>
    <property type="match status" value="1"/>
</dbReference>
<dbReference type="SUPFAM" id="SSF102198">
    <property type="entry name" value="Putative cyclase"/>
    <property type="match status" value="1"/>
</dbReference>
<organism evidence="3 4">
    <name type="scientific">Nesidiocoris tenuis</name>
    <dbReference type="NCBI Taxonomy" id="355587"/>
    <lineage>
        <taxon>Eukaryota</taxon>
        <taxon>Metazoa</taxon>
        <taxon>Ecdysozoa</taxon>
        <taxon>Arthropoda</taxon>
        <taxon>Hexapoda</taxon>
        <taxon>Insecta</taxon>
        <taxon>Pterygota</taxon>
        <taxon>Neoptera</taxon>
        <taxon>Paraneoptera</taxon>
        <taxon>Hemiptera</taxon>
        <taxon>Heteroptera</taxon>
        <taxon>Panheteroptera</taxon>
        <taxon>Cimicomorpha</taxon>
        <taxon>Miridae</taxon>
        <taxon>Dicyphina</taxon>
        <taxon>Nesidiocoris</taxon>
    </lineage>
</organism>